<dbReference type="AlphaFoldDB" id="B7G1A3"/>
<dbReference type="GeneID" id="7201554"/>
<organism evidence="3 4">
    <name type="scientific">Phaeodactylum tricornutum (strain CCAP 1055/1)</name>
    <dbReference type="NCBI Taxonomy" id="556484"/>
    <lineage>
        <taxon>Eukaryota</taxon>
        <taxon>Sar</taxon>
        <taxon>Stramenopiles</taxon>
        <taxon>Ochrophyta</taxon>
        <taxon>Bacillariophyta</taxon>
        <taxon>Bacillariophyceae</taxon>
        <taxon>Bacillariophycidae</taxon>
        <taxon>Naviculales</taxon>
        <taxon>Phaeodactylaceae</taxon>
        <taxon>Phaeodactylum</taxon>
    </lineage>
</organism>
<name>B7G1A3_PHATC</name>
<evidence type="ECO:0000313" key="4">
    <source>
        <dbReference type="Proteomes" id="UP000000759"/>
    </source>
</evidence>
<protein>
    <recommendedName>
        <fullName evidence="2">EGF-like domain-containing protein</fullName>
    </recommendedName>
</protein>
<feature type="domain" description="EGF-like" evidence="2">
    <location>
        <begin position="106"/>
        <end position="156"/>
    </location>
</feature>
<dbReference type="SMART" id="SM00181">
    <property type="entry name" value="EGF"/>
    <property type="match status" value="2"/>
</dbReference>
<dbReference type="Proteomes" id="UP000000759">
    <property type="component" value="Chromosome 10"/>
</dbReference>
<dbReference type="OrthoDB" id="43902at2759"/>
<reference evidence="4" key="2">
    <citation type="submission" date="2008-08" db="EMBL/GenBank/DDBJ databases">
        <authorList>
            <consortium name="Diatom Consortium"/>
            <person name="Grigoriev I."/>
            <person name="Grimwood J."/>
            <person name="Kuo A."/>
            <person name="Otillar R.P."/>
            <person name="Salamov A."/>
            <person name="Detter J.C."/>
            <person name="Lindquist E."/>
            <person name="Shapiro H."/>
            <person name="Lucas S."/>
            <person name="Glavina del Rio T."/>
            <person name="Pitluck S."/>
            <person name="Rokhsar D."/>
            <person name="Bowler C."/>
        </authorList>
    </citation>
    <scope>GENOME REANNOTATION</scope>
    <source>
        <strain evidence="4">CCAP 1055/1</strain>
    </source>
</reference>
<feature type="domain" description="EGF-like" evidence="2">
    <location>
        <begin position="40"/>
        <end position="101"/>
    </location>
</feature>
<dbReference type="EMBL" id="CM000613">
    <property type="protein sequence ID" value="EEC47651.1"/>
    <property type="molecule type" value="Genomic_DNA"/>
</dbReference>
<sequence>MPSVSNAKTAPLKPAPVEWPGEIHDTAHATAASATLADSLCLGLLHCENQGVCEEGTTSYDFLAGFRGVAESGVSLWPFAVEHVQNHHCQCPDRYTGVRCEVEFVTCGDREHTCFHGARCLETMDDLNEQAETVYSCNCETIDTASLTHYAGNFCEHPASSVCDNGVHRSFCVNDGVCLDSMDEHRLGLGHIASTQVENQLKPRLFGKGTRQSIINHPEFSTLSLSGFSVLVVMSIVFGLLLYWGQRRRKSRVQVEELIASVTAVDMPIPVRLPIKSAEVV</sequence>
<keyword evidence="1" id="KW-0812">Transmembrane</keyword>
<evidence type="ECO:0000259" key="2">
    <source>
        <dbReference type="SMART" id="SM00181"/>
    </source>
</evidence>
<keyword evidence="1" id="KW-0472">Membrane</keyword>
<dbReference type="PaxDb" id="2850-Phatr46455"/>
<reference evidence="3 4" key="1">
    <citation type="journal article" date="2008" name="Nature">
        <title>The Phaeodactylum genome reveals the evolutionary history of diatom genomes.</title>
        <authorList>
            <person name="Bowler C."/>
            <person name="Allen A.E."/>
            <person name="Badger J.H."/>
            <person name="Grimwood J."/>
            <person name="Jabbari K."/>
            <person name="Kuo A."/>
            <person name="Maheswari U."/>
            <person name="Martens C."/>
            <person name="Maumus F."/>
            <person name="Otillar R.P."/>
            <person name="Rayko E."/>
            <person name="Salamov A."/>
            <person name="Vandepoele K."/>
            <person name="Beszteri B."/>
            <person name="Gruber A."/>
            <person name="Heijde M."/>
            <person name="Katinka M."/>
            <person name="Mock T."/>
            <person name="Valentin K."/>
            <person name="Verret F."/>
            <person name="Berges J.A."/>
            <person name="Brownlee C."/>
            <person name="Cadoret J.P."/>
            <person name="Chiovitti A."/>
            <person name="Choi C.J."/>
            <person name="Coesel S."/>
            <person name="De Martino A."/>
            <person name="Detter J.C."/>
            <person name="Durkin C."/>
            <person name="Falciatore A."/>
            <person name="Fournet J."/>
            <person name="Haruta M."/>
            <person name="Huysman M.J."/>
            <person name="Jenkins B.D."/>
            <person name="Jiroutova K."/>
            <person name="Jorgensen R.E."/>
            <person name="Joubert Y."/>
            <person name="Kaplan A."/>
            <person name="Kroger N."/>
            <person name="Kroth P.G."/>
            <person name="La Roche J."/>
            <person name="Lindquist E."/>
            <person name="Lommer M."/>
            <person name="Martin-Jezequel V."/>
            <person name="Lopez P.J."/>
            <person name="Lucas S."/>
            <person name="Mangogna M."/>
            <person name="McGinnis K."/>
            <person name="Medlin L.K."/>
            <person name="Montsant A."/>
            <person name="Oudot-Le Secq M.P."/>
            <person name="Napoli C."/>
            <person name="Obornik M."/>
            <person name="Parker M.S."/>
            <person name="Petit J.L."/>
            <person name="Porcel B.M."/>
            <person name="Poulsen N."/>
            <person name="Robison M."/>
            <person name="Rychlewski L."/>
            <person name="Rynearson T.A."/>
            <person name="Schmutz J."/>
            <person name="Shapiro H."/>
            <person name="Siaut M."/>
            <person name="Stanley M."/>
            <person name="Sussman M.R."/>
            <person name="Taylor A.R."/>
            <person name="Vardi A."/>
            <person name="von Dassow P."/>
            <person name="Vyverman W."/>
            <person name="Willis A."/>
            <person name="Wyrwicz L.S."/>
            <person name="Rokhsar D.S."/>
            <person name="Weissenbach J."/>
            <person name="Armbrust E.V."/>
            <person name="Green B.R."/>
            <person name="Van de Peer Y."/>
            <person name="Grigoriev I.V."/>
        </authorList>
    </citation>
    <scope>NUCLEOTIDE SEQUENCE [LARGE SCALE GENOMIC DNA]</scope>
    <source>
        <strain evidence="3 4">CCAP 1055/1</strain>
    </source>
</reference>
<feature type="transmembrane region" description="Helical" evidence="1">
    <location>
        <begin position="223"/>
        <end position="244"/>
    </location>
</feature>
<dbReference type="InParanoid" id="B7G1A3"/>
<evidence type="ECO:0000256" key="1">
    <source>
        <dbReference type="SAM" id="Phobius"/>
    </source>
</evidence>
<proteinExistence type="predicted"/>
<dbReference type="Gene3D" id="2.10.25.10">
    <property type="entry name" value="Laminin"/>
    <property type="match status" value="1"/>
</dbReference>
<evidence type="ECO:0000313" key="3">
    <source>
        <dbReference type="EMBL" id="EEC47651.1"/>
    </source>
</evidence>
<keyword evidence="1" id="KW-1133">Transmembrane helix</keyword>
<dbReference type="InterPro" id="IPR000742">
    <property type="entry name" value="EGF"/>
</dbReference>
<dbReference type="HOGENOM" id="CLU_985040_0_0_1"/>
<dbReference type="RefSeq" id="XP_002180999.1">
    <property type="nucleotide sequence ID" value="XM_002180963.1"/>
</dbReference>
<keyword evidence="4" id="KW-1185">Reference proteome</keyword>
<accession>B7G1A3</accession>
<gene>
    <name evidence="3" type="ORF">PHATRDRAFT_46455</name>
</gene>
<dbReference type="KEGG" id="pti:PHATRDRAFT_46455"/>